<dbReference type="EMBL" id="KI685707">
    <property type="protein sequence ID" value="ETK89123.1"/>
    <property type="molecule type" value="Genomic_DNA"/>
</dbReference>
<dbReference type="Proteomes" id="UP000053236">
    <property type="component" value="Unassembled WGS sequence"/>
</dbReference>
<feature type="transmembrane region" description="Helical" evidence="1">
    <location>
        <begin position="96"/>
        <end position="117"/>
    </location>
</feature>
<organism evidence="4 5">
    <name type="scientific">Phytophthora nicotianae</name>
    <name type="common">Potato buckeye rot agent</name>
    <name type="synonym">Phytophthora parasitica</name>
    <dbReference type="NCBI Taxonomy" id="4792"/>
    <lineage>
        <taxon>Eukaryota</taxon>
        <taxon>Sar</taxon>
        <taxon>Stramenopiles</taxon>
        <taxon>Oomycota</taxon>
        <taxon>Peronosporomycetes</taxon>
        <taxon>Peronosporales</taxon>
        <taxon>Peronosporaceae</taxon>
        <taxon>Phytophthora</taxon>
    </lineage>
</organism>
<evidence type="ECO:0000256" key="2">
    <source>
        <dbReference type="SAM" id="SignalP"/>
    </source>
</evidence>
<evidence type="ECO:0000313" key="3">
    <source>
        <dbReference type="EMBL" id="ETK89123.1"/>
    </source>
</evidence>
<dbReference type="AlphaFoldDB" id="W2JA02"/>
<name>W2JA02_PHYNI</name>
<dbReference type="Proteomes" id="UP000053864">
    <property type="component" value="Unassembled WGS sequence"/>
</dbReference>
<keyword evidence="1" id="KW-0472">Membrane</keyword>
<proteinExistence type="predicted"/>
<gene>
    <name evidence="3" type="ORF">L915_06725</name>
    <name evidence="4" type="ORF">L916_06666</name>
</gene>
<feature type="signal peptide" evidence="2">
    <location>
        <begin position="1"/>
        <end position="24"/>
    </location>
</feature>
<evidence type="ECO:0008006" key="6">
    <source>
        <dbReference type="Google" id="ProtNLM"/>
    </source>
</evidence>
<reference evidence="4 5" key="2">
    <citation type="submission" date="2013-11" db="EMBL/GenBank/DDBJ databases">
        <title>The Genome Sequence of Phytophthora parasitica CJ05E6.</title>
        <authorList>
            <consortium name="The Broad Institute Genomics Platform"/>
            <person name="Russ C."/>
            <person name="Tyler B."/>
            <person name="Panabieres F."/>
            <person name="Shan W."/>
            <person name="Tripathy S."/>
            <person name="Grunwald N."/>
            <person name="Machado M."/>
            <person name="Johnson C.S."/>
            <person name="Arredondo F."/>
            <person name="Hong C."/>
            <person name="Coffey M."/>
            <person name="Young S.K."/>
            <person name="Zeng Q."/>
            <person name="Gargeya S."/>
            <person name="Fitzgerald M."/>
            <person name="Abouelleil A."/>
            <person name="Alvarado L."/>
            <person name="Chapman S.B."/>
            <person name="Gainer-Dewar J."/>
            <person name="Goldberg J."/>
            <person name="Griggs A."/>
            <person name="Gujja S."/>
            <person name="Hansen M."/>
            <person name="Howarth C."/>
            <person name="Imamovic A."/>
            <person name="Ireland A."/>
            <person name="Larimer J."/>
            <person name="McCowan C."/>
            <person name="Murphy C."/>
            <person name="Pearson M."/>
            <person name="Poon T.W."/>
            <person name="Priest M."/>
            <person name="Roberts A."/>
            <person name="Saif S."/>
            <person name="Shea T."/>
            <person name="Sykes S."/>
            <person name="Wortman J."/>
            <person name="Nusbaum C."/>
            <person name="Birren B."/>
        </authorList>
    </citation>
    <scope>NUCLEOTIDE SEQUENCE [LARGE SCALE GENOMIC DNA]</scope>
    <source>
        <strain evidence="4 5">CJ05E6</strain>
    </source>
</reference>
<accession>W2JA02</accession>
<evidence type="ECO:0000256" key="1">
    <source>
        <dbReference type="SAM" id="Phobius"/>
    </source>
</evidence>
<feature type="chain" id="PRO_5010513340" description="RxLR effector protein" evidence="2">
    <location>
        <begin position="25"/>
        <end position="124"/>
    </location>
</feature>
<protein>
    <recommendedName>
        <fullName evidence="6">RxLR effector protein</fullName>
    </recommendedName>
</protein>
<keyword evidence="1" id="KW-1133">Transmembrane helix</keyword>
<keyword evidence="1" id="KW-0812">Transmembrane</keyword>
<keyword evidence="2" id="KW-0732">Signal</keyword>
<reference evidence="3" key="1">
    <citation type="submission" date="2013-11" db="EMBL/GenBank/DDBJ databases">
        <title>The Genome Sequence of Phytophthora parasitica CJ02B3.</title>
        <authorList>
            <consortium name="The Broad Institute Genomics Platform"/>
            <person name="Russ C."/>
            <person name="Tyler B."/>
            <person name="Panabieres F."/>
            <person name="Shan W."/>
            <person name="Tripathy S."/>
            <person name="Grunwald N."/>
            <person name="Machado M."/>
            <person name="Johnson C.S."/>
            <person name="Arredondo F."/>
            <person name="Hong C."/>
            <person name="Coffey M."/>
            <person name="Young S.K."/>
            <person name="Zeng Q."/>
            <person name="Gargeya S."/>
            <person name="Fitzgerald M."/>
            <person name="Abouelleil A."/>
            <person name="Alvarado L."/>
            <person name="Chapman S.B."/>
            <person name="Gainer-Dewar J."/>
            <person name="Goldberg J."/>
            <person name="Griggs A."/>
            <person name="Gujja S."/>
            <person name="Hansen M."/>
            <person name="Howarth C."/>
            <person name="Imamovic A."/>
            <person name="Ireland A."/>
            <person name="Larimer J."/>
            <person name="McCowan C."/>
            <person name="Murphy C."/>
            <person name="Pearson M."/>
            <person name="Poon T.W."/>
            <person name="Priest M."/>
            <person name="Roberts A."/>
            <person name="Saif S."/>
            <person name="Shea T."/>
            <person name="Sykes S."/>
            <person name="Wortman J."/>
            <person name="Nusbaum C."/>
            <person name="Birren B."/>
        </authorList>
    </citation>
    <scope>NUCLEOTIDE SEQUENCE [LARGE SCALE GENOMIC DNA]</scope>
    <source>
        <strain evidence="3">CJ02B3</strain>
    </source>
</reference>
<sequence>MRLSFGLFVLLVISLFSLMVYTDAEKTDLSHVVQASDAKHIESNIKTRRLRGMHEKANEERIVPPRSAFTSSANRLNGAPALVPKSKRLLPWLPKWAKVILILGGTGLFTAGMFSTLKDALGII</sequence>
<evidence type="ECO:0000313" key="5">
    <source>
        <dbReference type="Proteomes" id="UP000053864"/>
    </source>
</evidence>
<dbReference type="EMBL" id="KI672274">
    <property type="protein sequence ID" value="ETL42532.1"/>
    <property type="molecule type" value="Genomic_DNA"/>
</dbReference>
<evidence type="ECO:0000313" key="4">
    <source>
        <dbReference type="EMBL" id="ETL42532.1"/>
    </source>
</evidence>